<feature type="compositionally biased region" description="Basic residues" evidence="1">
    <location>
        <begin position="287"/>
        <end position="298"/>
    </location>
</feature>
<feature type="compositionally biased region" description="Basic residues" evidence="1">
    <location>
        <begin position="86"/>
        <end position="95"/>
    </location>
</feature>
<keyword evidence="2" id="KW-1185">Reference proteome</keyword>
<evidence type="ECO:0000313" key="2">
    <source>
        <dbReference type="Proteomes" id="UP000038045"/>
    </source>
</evidence>
<feature type="region of interest" description="Disordered" evidence="1">
    <location>
        <begin position="438"/>
        <end position="632"/>
    </location>
</feature>
<feature type="compositionally biased region" description="Basic and acidic residues" evidence="1">
    <location>
        <begin position="258"/>
        <end position="275"/>
    </location>
</feature>
<organism evidence="2 3">
    <name type="scientific">Parastrongyloides trichosuri</name>
    <name type="common">Possum-specific nematode worm</name>
    <dbReference type="NCBI Taxonomy" id="131310"/>
    <lineage>
        <taxon>Eukaryota</taxon>
        <taxon>Metazoa</taxon>
        <taxon>Ecdysozoa</taxon>
        <taxon>Nematoda</taxon>
        <taxon>Chromadorea</taxon>
        <taxon>Rhabditida</taxon>
        <taxon>Tylenchina</taxon>
        <taxon>Panagrolaimomorpha</taxon>
        <taxon>Strongyloidoidea</taxon>
        <taxon>Strongyloididae</taxon>
        <taxon>Parastrongyloides</taxon>
    </lineage>
</organism>
<protein>
    <submittedName>
        <fullName evidence="3">CCDC92 domain-containing protein</fullName>
    </submittedName>
</protein>
<dbReference type="AlphaFoldDB" id="A0A0N4ZGV1"/>
<sequence>MSSGHGLREMDAIRDQIALMRQEEQRVRRLRLNEMDGAYRTALISGLLGRPRHRNRPALGPLSRPAAEHAGGNPAPIRGAPGSKRGAPRLQRRAGRTGPGAQGIPGPPGTAAGRAGADQQPAGGTGPVAGNPARRSGARRRRPNAQGARTGAGQPVQVRLPGQHVPRAAHPAQFSADPVQAPGGQSRRDPVGGTGQVRPHHPVVRQRSAGPDQRHPGPVQDRGRPHPGAPGSRLDAAADRGHPRRRHGVIGALGPPHRPGDRRPLARDRPADRPDAAAASGAAIHPSSRRGQHPRHFAGRLYVAADRGGGARPTGGARPHRPVQIDHGSSHRPRAPDRTRAQGSGRGAGPSSCRCAGEARAAVAEQAAPDRRRCRRPRRSHGAFRLRRPIVPVRLLHGGLWPGGLRQVAARQCRLLGSQPGHGRRLCRDAADLLPQRHDLFRPGSSGPGRRPVQGFSGATRVPGRGPPSPSLCPKKKSTGNASHEPRLGPGRGDRRLRRGRPGSARPAARLACRLSLADLRRPSRPGRPQQCSGASFRGQMPARGQGGRGQGDRPSRGGLFRPLRLPPSGRSKRRSGPVSTENDQHGTADSSPAGRRSGGKPAGAGSSAEKRGRRLPEGPFGRRSAGTSAGS</sequence>
<accession>A0A0N4ZGV1</accession>
<name>A0A0N4ZGV1_PARTI</name>
<dbReference type="Proteomes" id="UP000038045">
    <property type="component" value="Unplaced"/>
</dbReference>
<dbReference type="WBParaSite" id="PTRK_0000706900.1">
    <property type="protein sequence ID" value="PTRK_0000706900.1"/>
    <property type="gene ID" value="PTRK_0000706900"/>
</dbReference>
<proteinExistence type="predicted"/>
<evidence type="ECO:0000313" key="3">
    <source>
        <dbReference type="WBParaSite" id="PTRK_0000706900.1"/>
    </source>
</evidence>
<feature type="compositionally biased region" description="Polar residues" evidence="1">
    <location>
        <begin position="578"/>
        <end position="591"/>
    </location>
</feature>
<evidence type="ECO:0000256" key="1">
    <source>
        <dbReference type="SAM" id="MobiDB-lite"/>
    </source>
</evidence>
<feature type="region of interest" description="Disordered" evidence="1">
    <location>
        <begin position="45"/>
        <end position="353"/>
    </location>
</feature>
<reference evidence="3" key="1">
    <citation type="submission" date="2017-02" db="UniProtKB">
        <authorList>
            <consortium name="WormBaseParasite"/>
        </authorList>
    </citation>
    <scope>IDENTIFICATION</scope>
</reference>
<feature type="compositionally biased region" description="Low complexity" evidence="1">
    <location>
        <begin position="502"/>
        <end position="512"/>
    </location>
</feature>